<feature type="compositionally biased region" description="Acidic residues" evidence="2">
    <location>
        <begin position="254"/>
        <end position="270"/>
    </location>
</feature>
<dbReference type="AlphaFoldDB" id="A0A1J7IFZ3"/>
<feature type="compositionally biased region" description="Low complexity" evidence="2">
    <location>
        <begin position="233"/>
        <end position="242"/>
    </location>
</feature>
<dbReference type="EMBL" id="KV875100">
    <property type="protein sequence ID" value="OIW26333.1"/>
    <property type="molecule type" value="Genomic_DNA"/>
</dbReference>
<reference evidence="3 4" key="1">
    <citation type="submission" date="2016-10" db="EMBL/GenBank/DDBJ databases">
        <title>Draft genome sequence of Coniochaeta ligniaria NRRL30616, a lignocellulolytic fungus for bioabatement of inhibitors in plant biomass hydrolysates.</title>
        <authorList>
            <consortium name="DOE Joint Genome Institute"/>
            <person name="Jimenez D.J."/>
            <person name="Hector R.E."/>
            <person name="Riley R."/>
            <person name="Sun H."/>
            <person name="Grigoriev I.V."/>
            <person name="Van Elsas J.D."/>
            <person name="Nichols N.N."/>
        </authorList>
    </citation>
    <scope>NUCLEOTIDE SEQUENCE [LARGE SCALE GENOMIC DNA]</scope>
    <source>
        <strain evidence="3 4">NRRL 30616</strain>
    </source>
</reference>
<keyword evidence="4" id="KW-1185">Reference proteome</keyword>
<sequence>MNPRVKDPSSAGNTCTTSKTSKLRKTYSSDTAMASPRFEGIIEQMEEQVKDMLRRRERLQQRLDAYASLDSSVTSVSARARLKSEADLWGIEQQISTREAERRAAMLSSPPSRVPKAPETMPQTPCPAKLAAAPANAGTPQYAVENADGNASLDSSRTKARKQAPRMPELLRLAMEESNERRRLRLAASRKSLPVPEEAESTQHTPCPAPSGPAPGPTKVPQHAAEKADAKPTTSNTTSTSSPDQAETLLSAGEGDDGSFEEVDSPEDDDYEHVVVPAKGFLELVHRMALLGEDYETVDECERWNDCGGEYDTIPEEYDLCKAAGKTPV</sequence>
<proteinExistence type="predicted"/>
<feature type="region of interest" description="Disordered" evidence="2">
    <location>
        <begin position="100"/>
        <end position="169"/>
    </location>
</feature>
<evidence type="ECO:0000313" key="3">
    <source>
        <dbReference type="EMBL" id="OIW26333.1"/>
    </source>
</evidence>
<evidence type="ECO:0000256" key="2">
    <source>
        <dbReference type="SAM" id="MobiDB-lite"/>
    </source>
</evidence>
<feature type="compositionally biased region" description="Low complexity" evidence="2">
    <location>
        <begin position="126"/>
        <end position="143"/>
    </location>
</feature>
<feature type="region of interest" description="Disordered" evidence="2">
    <location>
        <begin position="1"/>
        <end position="31"/>
    </location>
</feature>
<evidence type="ECO:0000256" key="1">
    <source>
        <dbReference type="SAM" id="Coils"/>
    </source>
</evidence>
<organism evidence="3 4">
    <name type="scientific">Coniochaeta ligniaria NRRL 30616</name>
    <dbReference type="NCBI Taxonomy" id="1408157"/>
    <lineage>
        <taxon>Eukaryota</taxon>
        <taxon>Fungi</taxon>
        <taxon>Dikarya</taxon>
        <taxon>Ascomycota</taxon>
        <taxon>Pezizomycotina</taxon>
        <taxon>Sordariomycetes</taxon>
        <taxon>Sordariomycetidae</taxon>
        <taxon>Coniochaetales</taxon>
        <taxon>Coniochaetaceae</taxon>
        <taxon>Coniochaeta</taxon>
    </lineage>
</organism>
<dbReference type="Proteomes" id="UP000182658">
    <property type="component" value="Unassembled WGS sequence"/>
</dbReference>
<dbReference type="InParanoid" id="A0A1J7IFZ3"/>
<feature type="compositionally biased region" description="Polar residues" evidence="2">
    <location>
        <begin position="10"/>
        <end position="31"/>
    </location>
</feature>
<accession>A0A1J7IFZ3</accession>
<feature type="compositionally biased region" description="Pro residues" evidence="2">
    <location>
        <begin position="207"/>
        <end position="218"/>
    </location>
</feature>
<name>A0A1J7IFZ3_9PEZI</name>
<gene>
    <name evidence="3" type="ORF">CONLIGDRAFT_646510</name>
</gene>
<protein>
    <submittedName>
        <fullName evidence="3">Uncharacterized protein</fullName>
    </submittedName>
</protein>
<evidence type="ECO:0000313" key="4">
    <source>
        <dbReference type="Proteomes" id="UP000182658"/>
    </source>
</evidence>
<feature type="region of interest" description="Disordered" evidence="2">
    <location>
        <begin position="188"/>
        <end position="270"/>
    </location>
</feature>
<keyword evidence="1" id="KW-0175">Coiled coil</keyword>
<feature type="coiled-coil region" evidence="1">
    <location>
        <begin position="42"/>
        <end position="69"/>
    </location>
</feature>